<evidence type="ECO:0000313" key="3">
    <source>
        <dbReference type="Proteomes" id="UP000373149"/>
    </source>
</evidence>
<accession>A0A5N8WQR9</accession>
<evidence type="ECO:0000259" key="1">
    <source>
        <dbReference type="Pfam" id="PF01323"/>
    </source>
</evidence>
<dbReference type="Proteomes" id="UP000373149">
    <property type="component" value="Unassembled WGS sequence"/>
</dbReference>
<organism evidence="2 3">
    <name type="scientific">Streptomyces acidicola</name>
    <dbReference type="NCBI Taxonomy" id="2596892"/>
    <lineage>
        <taxon>Bacteria</taxon>
        <taxon>Bacillati</taxon>
        <taxon>Actinomycetota</taxon>
        <taxon>Actinomycetes</taxon>
        <taxon>Kitasatosporales</taxon>
        <taxon>Streptomycetaceae</taxon>
        <taxon>Streptomyces</taxon>
    </lineage>
</organism>
<keyword evidence="2" id="KW-0413">Isomerase</keyword>
<evidence type="ECO:0000313" key="2">
    <source>
        <dbReference type="EMBL" id="MPY49599.1"/>
    </source>
</evidence>
<feature type="domain" description="DSBA-like thioredoxin" evidence="1">
    <location>
        <begin position="13"/>
        <end position="206"/>
    </location>
</feature>
<proteinExistence type="predicted"/>
<sequence>MPSQVRRAEIALDLACVRCYLGFTRLTRAARHHRADGGGEVDIVIRPFQAEPEAPSAGEPLFEVWRRTRGEAFVRQVASDTSFGVADGLEFRFQLALFTNTFEAHRLVARAARQGLGERMAERLFRAYFTDGLLISDRTTLARLSAEAGVVEAADTYGTADAAELRAELGRVRAVGVHVDSVPDVRFDDGTVLKGAQPEDAYRAALTALTPAG</sequence>
<dbReference type="AlphaFoldDB" id="A0A5N8WQR9"/>
<dbReference type="PANTHER" id="PTHR13887:SF41">
    <property type="entry name" value="THIOREDOXIN SUPERFAMILY PROTEIN"/>
    <property type="match status" value="1"/>
</dbReference>
<dbReference type="GO" id="GO:0016491">
    <property type="term" value="F:oxidoreductase activity"/>
    <property type="evidence" value="ECO:0007669"/>
    <property type="project" value="InterPro"/>
</dbReference>
<name>A0A5N8WQR9_9ACTN</name>
<dbReference type="Gene3D" id="3.40.30.10">
    <property type="entry name" value="Glutaredoxin"/>
    <property type="match status" value="1"/>
</dbReference>
<reference evidence="2 3" key="1">
    <citation type="submission" date="2019-09" db="EMBL/GenBank/DDBJ databases">
        <authorList>
            <person name="Duangmal K."/>
            <person name="Teo W.F.A."/>
            <person name="Lipun K."/>
        </authorList>
    </citation>
    <scope>NUCLEOTIDE SEQUENCE [LARGE SCALE GENOMIC DNA]</scope>
    <source>
        <strain evidence="2 3">K1PN6</strain>
    </source>
</reference>
<dbReference type="EMBL" id="VMNX01000040">
    <property type="protein sequence ID" value="MPY49599.1"/>
    <property type="molecule type" value="Genomic_DNA"/>
</dbReference>
<dbReference type="SUPFAM" id="SSF52833">
    <property type="entry name" value="Thioredoxin-like"/>
    <property type="match status" value="1"/>
</dbReference>
<dbReference type="InterPro" id="IPR001853">
    <property type="entry name" value="DSBA-like_thioredoxin_dom"/>
</dbReference>
<protein>
    <submittedName>
        <fullName evidence="2">Dithiol-disulfide isomerase</fullName>
    </submittedName>
</protein>
<dbReference type="Pfam" id="PF01323">
    <property type="entry name" value="DSBA"/>
    <property type="match status" value="1"/>
</dbReference>
<dbReference type="GO" id="GO:0016853">
    <property type="term" value="F:isomerase activity"/>
    <property type="evidence" value="ECO:0007669"/>
    <property type="project" value="UniProtKB-KW"/>
</dbReference>
<comment type="caution">
    <text evidence="2">The sequence shown here is derived from an EMBL/GenBank/DDBJ whole genome shotgun (WGS) entry which is preliminary data.</text>
</comment>
<keyword evidence="3" id="KW-1185">Reference proteome</keyword>
<dbReference type="InterPro" id="IPR036249">
    <property type="entry name" value="Thioredoxin-like_sf"/>
</dbReference>
<gene>
    <name evidence="2" type="ORF">FPZ41_13900</name>
</gene>
<dbReference type="RefSeq" id="WP_152862472.1">
    <property type="nucleotide sequence ID" value="NZ_VMNX01000040.1"/>
</dbReference>
<dbReference type="PANTHER" id="PTHR13887">
    <property type="entry name" value="GLUTATHIONE S-TRANSFERASE KAPPA"/>
    <property type="match status" value="1"/>
</dbReference>